<evidence type="ECO:0000256" key="1">
    <source>
        <dbReference type="SAM" id="Phobius"/>
    </source>
</evidence>
<feature type="transmembrane region" description="Helical" evidence="1">
    <location>
        <begin position="39"/>
        <end position="60"/>
    </location>
</feature>
<proteinExistence type="predicted"/>
<protein>
    <submittedName>
        <fullName evidence="2">Uncharacterized protein</fullName>
    </submittedName>
</protein>
<accession>A0A1M6N1U7</accession>
<dbReference type="STRING" id="1830138.SAMN05443507_10548"/>
<keyword evidence="1" id="KW-1133">Transmembrane helix</keyword>
<dbReference type="Proteomes" id="UP000184016">
    <property type="component" value="Unassembled WGS sequence"/>
</dbReference>
<name>A0A1M6N1U7_9BACL</name>
<dbReference type="OrthoDB" id="2376969at2"/>
<keyword evidence="1" id="KW-0472">Membrane</keyword>
<dbReference type="AlphaFoldDB" id="A0A1M6N1U7"/>
<dbReference type="EMBL" id="FRAF01000005">
    <property type="protein sequence ID" value="SHJ89642.1"/>
    <property type="molecule type" value="Genomic_DNA"/>
</dbReference>
<keyword evidence="1" id="KW-0812">Transmembrane</keyword>
<keyword evidence="3" id="KW-1185">Reference proteome</keyword>
<organism evidence="2 3">
    <name type="scientific">Alicyclobacillus tolerans</name>
    <dbReference type="NCBI Taxonomy" id="90970"/>
    <lineage>
        <taxon>Bacteria</taxon>
        <taxon>Bacillati</taxon>
        <taxon>Bacillota</taxon>
        <taxon>Bacilli</taxon>
        <taxon>Bacillales</taxon>
        <taxon>Alicyclobacillaceae</taxon>
        <taxon>Alicyclobacillus</taxon>
    </lineage>
</organism>
<evidence type="ECO:0000313" key="2">
    <source>
        <dbReference type="EMBL" id="SHJ89642.1"/>
    </source>
</evidence>
<sequence length="64" mass="7084">MLNNGSAEKNDVLVELNKVTPIPVHAPLQRAKVKGWVNVVFWGLRIYILAMVVLVIIGFARGTL</sequence>
<gene>
    <name evidence="2" type="ORF">SAMN05443507_10548</name>
</gene>
<reference evidence="3" key="1">
    <citation type="submission" date="2016-11" db="EMBL/GenBank/DDBJ databases">
        <authorList>
            <person name="Varghese N."/>
            <person name="Submissions S."/>
        </authorList>
    </citation>
    <scope>NUCLEOTIDE SEQUENCE [LARGE SCALE GENOMIC DNA]</scope>
    <source>
        <strain evidence="3">USBA-503</strain>
    </source>
</reference>
<evidence type="ECO:0000313" key="3">
    <source>
        <dbReference type="Proteomes" id="UP000184016"/>
    </source>
</evidence>
<dbReference type="RefSeq" id="WP_072873293.1">
    <property type="nucleotide sequence ID" value="NZ_FRAF01000005.1"/>
</dbReference>